<evidence type="ECO:0000313" key="2">
    <source>
        <dbReference type="Proteomes" id="UP001341840"/>
    </source>
</evidence>
<organism evidence="1 2">
    <name type="scientific">Stylosanthes scabra</name>
    <dbReference type="NCBI Taxonomy" id="79078"/>
    <lineage>
        <taxon>Eukaryota</taxon>
        <taxon>Viridiplantae</taxon>
        <taxon>Streptophyta</taxon>
        <taxon>Embryophyta</taxon>
        <taxon>Tracheophyta</taxon>
        <taxon>Spermatophyta</taxon>
        <taxon>Magnoliopsida</taxon>
        <taxon>eudicotyledons</taxon>
        <taxon>Gunneridae</taxon>
        <taxon>Pentapetalae</taxon>
        <taxon>rosids</taxon>
        <taxon>fabids</taxon>
        <taxon>Fabales</taxon>
        <taxon>Fabaceae</taxon>
        <taxon>Papilionoideae</taxon>
        <taxon>50 kb inversion clade</taxon>
        <taxon>dalbergioids sensu lato</taxon>
        <taxon>Dalbergieae</taxon>
        <taxon>Pterocarpus clade</taxon>
        <taxon>Stylosanthes</taxon>
    </lineage>
</organism>
<protein>
    <submittedName>
        <fullName evidence="1">Uncharacterized protein</fullName>
    </submittedName>
</protein>
<evidence type="ECO:0000313" key="1">
    <source>
        <dbReference type="EMBL" id="MED6199187.1"/>
    </source>
</evidence>
<gene>
    <name evidence="1" type="ORF">PIB30_073546</name>
</gene>
<dbReference type="Proteomes" id="UP001341840">
    <property type="component" value="Unassembled WGS sequence"/>
</dbReference>
<sequence>MGECNDNFNVTLSGRKKGAEFASSALVDRDIMWRQTLTEPYKNRVYRAGGFLVRFIHSFGFEGSTTSATSTLIGPIEVDFREQVHNVTQSLRDLGQEL</sequence>
<reference evidence="1 2" key="1">
    <citation type="journal article" date="2023" name="Plants (Basel)">
        <title>Bridging the Gap: Combining Genomics and Transcriptomics Approaches to Understand Stylosanthes scabra, an Orphan Legume from the Brazilian Caatinga.</title>
        <authorList>
            <person name="Ferreira-Neto J.R.C."/>
            <person name="da Silva M.D."/>
            <person name="Binneck E."/>
            <person name="de Melo N.F."/>
            <person name="da Silva R.H."/>
            <person name="de Melo A.L.T.M."/>
            <person name="Pandolfi V."/>
            <person name="Bustamante F.O."/>
            <person name="Brasileiro-Vidal A.C."/>
            <person name="Benko-Iseppon A.M."/>
        </authorList>
    </citation>
    <scope>NUCLEOTIDE SEQUENCE [LARGE SCALE GENOMIC DNA]</scope>
    <source>
        <tissue evidence="1">Leaves</tissue>
    </source>
</reference>
<comment type="caution">
    <text evidence="1">The sequence shown here is derived from an EMBL/GenBank/DDBJ whole genome shotgun (WGS) entry which is preliminary data.</text>
</comment>
<name>A0ABU6XMQ0_9FABA</name>
<proteinExistence type="predicted"/>
<dbReference type="EMBL" id="JASCZI010212343">
    <property type="protein sequence ID" value="MED6199187.1"/>
    <property type="molecule type" value="Genomic_DNA"/>
</dbReference>
<accession>A0ABU6XMQ0</accession>
<keyword evidence="2" id="KW-1185">Reference proteome</keyword>